<feature type="region of interest" description="Disordered" evidence="1">
    <location>
        <begin position="204"/>
        <end position="224"/>
    </location>
</feature>
<keyword evidence="2" id="KW-1133">Transmembrane helix</keyword>
<dbReference type="InterPro" id="IPR021013">
    <property type="entry name" value="ATPase_Vma12"/>
</dbReference>
<accession>A0AAD6U752</accession>
<reference evidence="3" key="1">
    <citation type="submission" date="2023-03" db="EMBL/GenBank/DDBJ databases">
        <title>Massive genome expansion in bonnet fungi (Mycena s.s.) driven by repeated elements and novel gene families across ecological guilds.</title>
        <authorList>
            <consortium name="Lawrence Berkeley National Laboratory"/>
            <person name="Harder C.B."/>
            <person name="Miyauchi S."/>
            <person name="Viragh M."/>
            <person name="Kuo A."/>
            <person name="Thoen E."/>
            <person name="Andreopoulos B."/>
            <person name="Lu D."/>
            <person name="Skrede I."/>
            <person name="Drula E."/>
            <person name="Henrissat B."/>
            <person name="Morin E."/>
            <person name="Kohler A."/>
            <person name="Barry K."/>
            <person name="LaButti K."/>
            <person name="Morin E."/>
            <person name="Salamov A."/>
            <person name="Lipzen A."/>
            <person name="Mereny Z."/>
            <person name="Hegedus B."/>
            <person name="Baldrian P."/>
            <person name="Stursova M."/>
            <person name="Weitz H."/>
            <person name="Taylor A."/>
            <person name="Grigoriev I.V."/>
            <person name="Nagy L.G."/>
            <person name="Martin F."/>
            <person name="Kauserud H."/>
        </authorList>
    </citation>
    <scope>NUCLEOTIDE SEQUENCE</scope>
    <source>
        <strain evidence="3">CBHHK173m</strain>
    </source>
</reference>
<dbReference type="GO" id="GO:0070072">
    <property type="term" value="P:vacuolar proton-transporting V-type ATPase complex assembly"/>
    <property type="evidence" value="ECO:0007669"/>
    <property type="project" value="InterPro"/>
</dbReference>
<proteinExistence type="predicted"/>
<evidence type="ECO:0000313" key="4">
    <source>
        <dbReference type="Proteomes" id="UP001222325"/>
    </source>
</evidence>
<dbReference type="Proteomes" id="UP001222325">
    <property type="component" value="Unassembled WGS sequence"/>
</dbReference>
<feature type="transmembrane region" description="Helical" evidence="2">
    <location>
        <begin position="152"/>
        <end position="172"/>
    </location>
</feature>
<name>A0AAD6U752_9AGAR</name>
<keyword evidence="4" id="KW-1185">Reference proteome</keyword>
<dbReference type="AlphaFoldDB" id="A0AAD6U752"/>
<dbReference type="Pfam" id="PF11712">
    <property type="entry name" value="Vma12"/>
    <property type="match status" value="1"/>
</dbReference>
<comment type="caution">
    <text evidence="3">The sequence shown here is derived from an EMBL/GenBank/DDBJ whole genome shotgun (WGS) entry which is preliminary data.</text>
</comment>
<protein>
    <recommendedName>
        <fullName evidence="5">Endoplasmic reticulum-based factor for assembly of V-ATPase-domain-containing protein</fullName>
    </recommendedName>
</protein>
<evidence type="ECO:0000313" key="3">
    <source>
        <dbReference type="EMBL" id="KAJ7089686.1"/>
    </source>
</evidence>
<dbReference type="EMBL" id="JARJCN010000023">
    <property type="protein sequence ID" value="KAJ7089686.1"/>
    <property type="molecule type" value="Genomic_DNA"/>
</dbReference>
<gene>
    <name evidence="3" type="ORF">B0H15DRAFT_838781</name>
</gene>
<sequence length="224" mass="24439">MGAKTETVLNISLETHLLETLTPLPPLLPSELAAQLSPYISDPISPTVPYSLLQSISQWTRNPAGLAALQTASLEPQSYSIIALLAGSVTSPERKFPAYIPAKSPEEAAALKKAERQAITSLINALLSIIGSGFAAWWAAGRTGWKNEWQVLFSLFVAAVVAISEAVLYLIWDSRRSRDRLPRKLKASAKKREGEVRDVSRIEHGIPSGLRHRPHRTATNDALS</sequence>
<keyword evidence="2" id="KW-0472">Membrane</keyword>
<evidence type="ECO:0000256" key="2">
    <source>
        <dbReference type="SAM" id="Phobius"/>
    </source>
</evidence>
<evidence type="ECO:0008006" key="5">
    <source>
        <dbReference type="Google" id="ProtNLM"/>
    </source>
</evidence>
<evidence type="ECO:0000256" key="1">
    <source>
        <dbReference type="SAM" id="MobiDB-lite"/>
    </source>
</evidence>
<organism evidence="3 4">
    <name type="scientific">Mycena belliarum</name>
    <dbReference type="NCBI Taxonomy" id="1033014"/>
    <lineage>
        <taxon>Eukaryota</taxon>
        <taxon>Fungi</taxon>
        <taxon>Dikarya</taxon>
        <taxon>Basidiomycota</taxon>
        <taxon>Agaricomycotina</taxon>
        <taxon>Agaricomycetes</taxon>
        <taxon>Agaricomycetidae</taxon>
        <taxon>Agaricales</taxon>
        <taxon>Marasmiineae</taxon>
        <taxon>Mycenaceae</taxon>
        <taxon>Mycena</taxon>
    </lineage>
</organism>
<keyword evidence="2" id="KW-0812">Transmembrane</keyword>
<feature type="transmembrane region" description="Helical" evidence="2">
    <location>
        <begin position="122"/>
        <end position="140"/>
    </location>
</feature>